<gene>
    <name evidence="1" type="ORF">Tci_050608</name>
</gene>
<dbReference type="AlphaFoldDB" id="A0A6L2MXP8"/>
<organism evidence="1">
    <name type="scientific">Tanacetum cinerariifolium</name>
    <name type="common">Dalmatian daisy</name>
    <name type="synonym">Chrysanthemum cinerariifolium</name>
    <dbReference type="NCBI Taxonomy" id="118510"/>
    <lineage>
        <taxon>Eukaryota</taxon>
        <taxon>Viridiplantae</taxon>
        <taxon>Streptophyta</taxon>
        <taxon>Embryophyta</taxon>
        <taxon>Tracheophyta</taxon>
        <taxon>Spermatophyta</taxon>
        <taxon>Magnoliopsida</taxon>
        <taxon>eudicotyledons</taxon>
        <taxon>Gunneridae</taxon>
        <taxon>Pentapetalae</taxon>
        <taxon>asterids</taxon>
        <taxon>campanulids</taxon>
        <taxon>Asterales</taxon>
        <taxon>Asteraceae</taxon>
        <taxon>Asteroideae</taxon>
        <taxon>Anthemideae</taxon>
        <taxon>Anthemidinae</taxon>
        <taxon>Tanacetum</taxon>
    </lineage>
</organism>
<proteinExistence type="predicted"/>
<sequence length="123" mass="14098">MGDFPSKDLILNEKIEEDEANDVKAQELMKRFTIKKHIYEIVAPERIQFSTLTVREEQEKGAQIVHSDLEQGRSYGLLQTRGVEIEHAGSQQQGLQDISEEFIYAEKICLRNFSCVKQQLGNA</sequence>
<name>A0A6L2MXP8_TANCI</name>
<protein>
    <submittedName>
        <fullName evidence="1">Uncharacterized protein</fullName>
    </submittedName>
</protein>
<comment type="caution">
    <text evidence="1">The sequence shown here is derived from an EMBL/GenBank/DDBJ whole genome shotgun (WGS) entry which is preliminary data.</text>
</comment>
<evidence type="ECO:0000313" key="1">
    <source>
        <dbReference type="EMBL" id="GEU78630.1"/>
    </source>
</evidence>
<reference evidence="1" key="1">
    <citation type="journal article" date="2019" name="Sci. Rep.">
        <title>Draft genome of Tanacetum cinerariifolium, the natural source of mosquito coil.</title>
        <authorList>
            <person name="Yamashiro T."/>
            <person name="Shiraishi A."/>
            <person name="Satake H."/>
            <person name="Nakayama K."/>
        </authorList>
    </citation>
    <scope>NUCLEOTIDE SEQUENCE</scope>
</reference>
<dbReference type="EMBL" id="BKCJ010007711">
    <property type="protein sequence ID" value="GEU78630.1"/>
    <property type="molecule type" value="Genomic_DNA"/>
</dbReference>
<accession>A0A6L2MXP8</accession>